<dbReference type="Gene3D" id="1.10.260.40">
    <property type="entry name" value="lambda repressor-like DNA-binding domains"/>
    <property type="match status" value="1"/>
</dbReference>
<comment type="caution">
    <text evidence="1">The sequence shown here is derived from an EMBL/GenBank/DDBJ whole genome shotgun (WGS) entry which is preliminary data.</text>
</comment>
<evidence type="ECO:0000313" key="2">
    <source>
        <dbReference type="Proteomes" id="UP000242699"/>
    </source>
</evidence>
<accession>A0A2T2WIL0</accession>
<organism evidence="1 2">
    <name type="scientific">Sulfobacillus benefaciens</name>
    <dbReference type="NCBI Taxonomy" id="453960"/>
    <lineage>
        <taxon>Bacteria</taxon>
        <taxon>Bacillati</taxon>
        <taxon>Bacillota</taxon>
        <taxon>Clostridia</taxon>
        <taxon>Eubacteriales</taxon>
        <taxon>Clostridiales Family XVII. Incertae Sedis</taxon>
        <taxon>Sulfobacillus</taxon>
    </lineage>
</organism>
<gene>
    <name evidence="1" type="ORF">C7B43_20960</name>
</gene>
<evidence type="ECO:0008006" key="3">
    <source>
        <dbReference type="Google" id="ProtNLM"/>
    </source>
</evidence>
<protein>
    <recommendedName>
        <fullName evidence="3">XRE family transcriptional regulator</fullName>
    </recommendedName>
</protein>
<dbReference type="AlphaFoldDB" id="A0A2T2WIL0"/>
<sequence length="165" mass="18610">MTQKQWGDRVAVDPEAFGQALRRAREASGLSQENLAFAMTMIWRQREPDVKEIVSFNWVRVAERGQLKSVDANRIVFAAEALKIPLSQLLRPPATPKGKAALTATPANLVVAFRRYGLSDQDIDKLLPIIQQFAQGNPTVRDIIEHMDIPDRRDDTDGSKPENRY</sequence>
<dbReference type="InterPro" id="IPR010982">
    <property type="entry name" value="Lambda_DNA-bd_dom_sf"/>
</dbReference>
<evidence type="ECO:0000313" key="1">
    <source>
        <dbReference type="EMBL" id="PSR22060.1"/>
    </source>
</evidence>
<dbReference type="SUPFAM" id="SSF47413">
    <property type="entry name" value="lambda repressor-like DNA-binding domains"/>
    <property type="match status" value="1"/>
</dbReference>
<dbReference type="Proteomes" id="UP000242699">
    <property type="component" value="Unassembled WGS sequence"/>
</dbReference>
<dbReference type="InterPro" id="IPR001387">
    <property type="entry name" value="Cro/C1-type_HTH"/>
</dbReference>
<dbReference type="GO" id="GO:0003677">
    <property type="term" value="F:DNA binding"/>
    <property type="evidence" value="ECO:0007669"/>
    <property type="project" value="InterPro"/>
</dbReference>
<reference evidence="1 2" key="1">
    <citation type="journal article" date="2014" name="BMC Genomics">
        <title>Comparison of environmental and isolate Sulfobacillus genomes reveals diverse carbon, sulfur, nitrogen, and hydrogen metabolisms.</title>
        <authorList>
            <person name="Justice N.B."/>
            <person name="Norman A."/>
            <person name="Brown C.T."/>
            <person name="Singh A."/>
            <person name="Thomas B.C."/>
            <person name="Banfield J.F."/>
        </authorList>
    </citation>
    <scope>NUCLEOTIDE SEQUENCE [LARGE SCALE GENOMIC DNA]</scope>
    <source>
        <strain evidence="1">AMDSBA1</strain>
    </source>
</reference>
<dbReference type="EMBL" id="PXYT01000119">
    <property type="protein sequence ID" value="PSR22060.1"/>
    <property type="molecule type" value="Genomic_DNA"/>
</dbReference>
<dbReference type="CDD" id="cd00093">
    <property type="entry name" value="HTH_XRE"/>
    <property type="match status" value="1"/>
</dbReference>
<name>A0A2T2WIL0_9FIRM</name>
<proteinExistence type="predicted"/>